<dbReference type="PANTHER" id="PTHR33546">
    <property type="entry name" value="LARGE, MULTIFUNCTIONAL SECRETED PROTEIN-RELATED"/>
    <property type="match status" value="1"/>
</dbReference>
<proteinExistence type="predicted"/>
<evidence type="ECO:0000313" key="3">
    <source>
        <dbReference type="Proteomes" id="UP000000310"/>
    </source>
</evidence>
<dbReference type="RefSeq" id="WP_013631785.1">
    <property type="nucleotide sequence ID" value="NC_015177.1"/>
</dbReference>
<gene>
    <name evidence="2" type="ordered locus">Pedsa_0708</name>
</gene>
<dbReference type="InterPro" id="IPR011042">
    <property type="entry name" value="6-blade_b-propeller_TolB-like"/>
</dbReference>
<dbReference type="PANTHER" id="PTHR33546:SF1">
    <property type="entry name" value="LARGE, MULTIFUNCTIONAL SECRETED PROTEIN"/>
    <property type="match status" value="1"/>
</dbReference>
<protein>
    <recommendedName>
        <fullName evidence="1">DUF7133 domain-containing protein</fullName>
    </recommendedName>
</protein>
<dbReference type="Gene3D" id="2.120.10.30">
    <property type="entry name" value="TolB, C-terminal domain"/>
    <property type="match status" value="1"/>
</dbReference>
<name>F0S8K0_PSESL</name>
<dbReference type="SUPFAM" id="SSF63829">
    <property type="entry name" value="Calcium-dependent phosphotriesterase"/>
    <property type="match status" value="1"/>
</dbReference>
<dbReference type="STRING" id="762903.Pedsa_0708"/>
<dbReference type="Pfam" id="PF23500">
    <property type="entry name" value="DUF7133"/>
    <property type="match status" value="1"/>
</dbReference>
<sequence>MRNIILLIGVTCALMFCTGFDERVKQPYIIEDIQTPENLTAEVAALEFLPDGRLVAAFMRGEIMIYDPKKLEWKMFANGLHEPLGMLVVNKNEILVMQLPELTRVKDTDGDGIADLYETVYDGFGMTGNYHEFTYGPVKDKKGNLYIGLNSSSSGGGIANEIRGELNMDGKSKQGRAMFSVVPYRGWIMKLTPDGKVIPFASGFRSPNGLMLDDKDNLFVTDNQGDWVASSPLYHVREGQFYGHPAALVWDKNWKKGNPFEWSRDSLDNLRDKPAVIFPHDVIANSPTQPVMIREGMNMDHFKGQLIVGEMNTERLVRVMLDEVDGVVQGAVTLFIEGKGLRKGNNRLAIAPDGSLWVGQTDHGWLGDRGIQKITASSKIAFDVKNIKLAKQGFELDFTAPFSVSKKGDISSLVTVKKYKYHYHEKYGSPRINEENVAIKGVKTAAENSKMTLNIGKLEAGFVYEIKIDSMLSKGLQDTLTNKVIAYTVKKTKD</sequence>
<evidence type="ECO:0000259" key="1">
    <source>
        <dbReference type="Pfam" id="PF23500"/>
    </source>
</evidence>
<dbReference type="Proteomes" id="UP000000310">
    <property type="component" value="Chromosome"/>
</dbReference>
<evidence type="ECO:0000313" key="2">
    <source>
        <dbReference type="EMBL" id="ADY51284.1"/>
    </source>
</evidence>
<dbReference type="AlphaFoldDB" id="F0S8K0"/>
<reference evidence="2 3" key="1">
    <citation type="journal article" date="2011" name="Stand. Genomic Sci.">
        <title>Complete genome sequence of the gliding, heparinolytic Pedobacter saltans type strain (113).</title>
        <authorList>
            <person name="Liolios K."/>
            <person name="Sikorski J."/>
            <person name="Lu M."/>
            <person name="Nolan M."/>
            <person name="Lapidus A."/>
            <person name="Lucas S."/>
            <person name="Hammon N."/>
            <person name="Deshpande S."/>
            <person name="Cheng J.F."/>
            <person name="Tapia R."/>
            <person name="Han C."/>
            <person name="Goodwin L."/>
            <person name="Pitluck S."/>
            <person name="Huntemann M."/>
            <person name="Ivanova N."/>
            <person name="Pagani I."/>
            <person name="Mavromatis K."/>
            <person name="Ovchinikova G."/>
            <person name="Pati A."/>
            <person name="Chen A."/>
            <person name="Palaniappan K."/>
            <person name="Land M."/>
            <person name="Hauser L."/>
            <person name="Brambilla E.M."/>
            <person name="Kotsyurbenko O."/>
            <person name="Rohde M."/>
            <person name="Tindall B.J."/>
            <person name="Abt B."/>
            <person name="Goker M."/>
            <person name="Detter J.C."/>
            <person name="Woyke T."/>
            <person name="Bristow J."/>
            <person name="Eisen J.A."/>
            <person name="Markowitz V."/>
            <person name="Hugenholtz P."/>
            <person name="Klenk H.P."/>
            <person name="Kyrpides N.C."/>
        </authorList>
    </citation>
    <scope>NUCLEOTIDE SEQUENCE [LARGE SCALE GENOMIC DNA]</scope>
    <source>
        <strain evidence="3">ATCC 51119 / DSM 12145 / JCM 21818 / LMG 10337 / NBRC 100064 / NCIMB 13643</strain>
    </source>
</reference>
<dbReference type="OrthoDB" id="9814063at2"/>
<reference evidence="3" key="2">
    <citation type="submission" date="2011-02" db="EMBL/GenBank/DDBJ databases">
        <title>The complete genome of Pedobacter saltans DSM 12145.</title>
        <authorList>
            <consortium name="US DOE Joint Genome Institute (JGI-PGF)"/>
            <person name="Lucas S."/>
            <person name="Copeland A."/>
            <person name="Lapidus A."/>
            <person name="Bruce D."/>
            <person name="Goodwin L."/>
            <person name="Pitluck S."/>
            <person name="Kyrpides N."/>
            <person name="Mavromatis K."/>
            <person name="Pagani I."/>
            <person name="Ivanova N."/>
            <person name="Ovchinnikova G."/>
            <person name="Lu M."/>
            <person name="Detter J.C."/>
            <person name="Han C."/>
            <person name="Land M."/>
            <person name="Hauser L."/>
            <person name="Markowitz V."/>
            <person name="Cheng J.-F."/>
            <person name="Hugenholtz P."/>
            <person name="Woyke T."/>
            <person name="Wu D."/>
            <person name="Tindall B."/>
            <person name="Pomrenke H.G."/>
            <person name="Brambilla E."/>
            <person name="Klenk H.-P."/>
            <person name="Eisen J.A."/>
        </authorList>
    </citation>
    <scope>NUCLEOTIDE SEQUENCE [LARGE SCALE GENOMIC DNA]</scope>
    <source>
        <strain evidence="3">ATCC 51119 / DSM 12145 / JCM 21818 / LMG 10337 / NBRC 100064 / NCIMB 13643</strain>
    </source>
</reference>
<dbReference type="KEGG" id="psn:Pedsa_0708"/>
<dbReference type="EMBL" id="CP002545">
    <property type="protein sequence ID" value="ADY51284.1"/>
    <property type="molecule type" value="Genomic_DNA"/>
</dbReference>
<accession>F0S8K0</accession>
<organism evidence="2 3">
    <name type="scientific">Pseudopedobacter saltans (strain ATCC 51119 / DSM 12145 / JCM 21818 / CCUG 39354 / LMG 10337 / NBRC 100064 / NCIMB 13643)</name>
    <name type="common">Pedobacter saltans</name>
    <dbReference type="NCBI Taxonomy" id="762903"/>
    <lineage>
        <taxon>Bacteria</taxon>
        <taxon>Pseudomonadati</taxon>
        <taxon>Bacteroidota</taxon>
        <taxon>Sphingobacteriia</taxon>
        <taxon>Sphingobacteriales</taxon>
        <taxon>Sphingobacteriaceae</taxon>
        <taxon>Pseudopedobacter</taxon>
    </lineage>
</organism>
<dbReference type="InterPro" id="IPR055557">
    <property type="entry name" value="DUF7133"/>
</dbReference>
<feature type="domain" description="DUF7133" evidence="1">
    <location>
        <begin position="74"/>
        <end position="228"/>
    </location>
</feature>
<dbReference type="eggNOG" id="COG2133">
    <property type="taxonomic scope" value="Bacteria"/>
</dbReference>
<keyword evidence="3" id="KW-1185">Reference proteome</keyword>
<dbReference type="HOGENOM" id="CLU_025668_0_0_10"/>